<evidence type="ECO:0000256" key="10">
    <source>
        <dbReference type="RuleBase" id="RU003656"/>
    </source>
</evidence>
<comment type="subcellular location">
    <subcellularLocation>
        <location evidence="9">Cell membrane</location>
        <topology evidence="9">Peripheral membrane protein</topology>
    </subcellularLocation>
    <subcellularLocation>
        <location evidence="2">Endomembrane system</location>
        <topology evidence="2">Peripheral membrane protein</topology>
    </subcellularLocation>
</comment>
<evidence type="ECO:0000313" key="14">
    <source>
        <dbReference type="Proteomes" id="UP000019678"/>
    </source>
</evidence>
<dbReference type="PANTHER" id="PTHR13822:SF10">
    <property type="entry name" value="ATP SYNTHASE EPSILON CHAIN, CHLOROPLASTIC"/>
    <property type="match status" value="1"/>
</dbReference>
<evidence type="ECO:0000256" key="5">
    <source>
        <dbReference type="ARBA" id="ARBA00023065"/>
    </source>
</evidence>
<dbReference type="RefSeq" id="WP_044242504.1">
    <property type="nucleotide sequence ID" value="NZ_ASRX01000025.1"/>
</dbReference>
<keyword evidence="7 9" id="KW-0139">CF(1)</keyword>
<sequence length="185" mass="20574">MAETILLEIVTPTGVALRERVTDVTAPSVAGEFGVLPGHLPLLAALRTGLVTYHQDGHAHRLAVHHGFVEVANDVALLLTERFARAEDVDVVKTRMRLKEVDAELDHWQGELTDHRRRELIEEEQWLATELELIGDPPPPMVREDTRFLADHAEPPPVDELAASSEPDESLTDHKKPGSPFPETK</sequence>
<dbReference type="GO" id="GO:0005886">
    <property type="term" value="C:plasma membrane"/>
    <property type="evidence" value="ECO:0007669"/>
    <property type="project" value="UniProtKB-SubCell"/>
</dbReference>
<feature type="region of interest" description="Disordered" evidence="11">
    <location>
        <begin position="134"/>
        <end position="185"/>
    </location>
</feature>
<feature type="compositionally biased region" description="Basic and acidic residues" evidence="11">
    <location>
        <begin position="142"/>
        <end position="154"/>
    </location>
</feature>
<keyword evidence="14" id="KW-1185">Reference proteome</keyword>
<evidence type="ECO:0000259" key="12">
    <source>
        <dbReference type="Pfam" id="PF02823"/>
    </source>
</evidence>
<dbReference type="PANTHER" id="PTHR13822">
    <property type="entry name" value="ATP SYNTHASE DELTA/EPSILON CHAIN"/>
    <property type="match status" value="1"/>
</dbReference>
<evidence type="ECO:0000256" key="6">
    <source>
        <dbReference type="ARBA" id="ARBA00023136"/>
    </source>
</evidence>
<evidence type="ECO:0000256" key="3">
    <source>
        <dbReference type="ARBA" id="ARBA00005712"/>
    </source>
</evidence>
<dbReference type="InterPro" id="IPR036771">
    <property type="entry name" value="ATPsynth_dsu/esu_N"/>
</dbReference>
<evidence type="ECO:0000256" key="2">
    <source>
        <dbReference type="ARBA" id="ARBA00004184"/>
    </source>
</evidence>
<evidence type="ECO:0000256" key="7">
    <source>
        <dbReference type="ARBA" id="ARBA00023196"/>
    </source>
</evidence>
<keyword evidence="6 9" id="KW-0472">Membrane</keyword>
<protein>
    <recommendedName>
        <fullName evidence="9">ATP synthase epsilon chain</fullName>
    </recommendedName>
    <alternativeName>
        <fullName evidence="9">ATP synthase F1 sector epsilon subunit</fullName>
    </alternativeName>
    <alternativeName>
        <fullName evidence="9">F-ATPase epsilon subunit</fullName>
    </alternativeName>
</protein>
<dbReference type="STRING" id="1192034.CAP_3410"/>
<keyword evidence="9" id="KW-0375">Hydrogen ion transport</keyword>
<name>A0A017T8X5_9BACT</name>
<gene>
    <name evidence="9" type="primary">atpC</name>
    <name evidence="13" type="ORF">CAP_3410</name>
</gene>
<dbReference type="NCBIfam" id="TIGR01216">
    <property type="entry name" value="ATP_synt_epsi"/>
    <property type="match status" value="1"/>
</dbReference>
<evidence type="ECO:0000256" key="4">
    <source>
        <dbReference type="ARBA" id="ARBA00022448"/>
    </source>
</evidence>
<dbReference type="GO" id="GO:0046933">
    <property type="term" value="F:proton-transporting ATP synthase activity, rotational mechanism"/>
    <property type="evidence" value="ECO:0007669"/>
    <property type="project" value="UniProtKB-UniRule"/>
</dbReference>
<dbReference type="EMBL" id="ASRX01000025">
    <property type="protein sequence ID" value="EYF05270.1"/>
    <property type="molecule type" value="Genomic_DNA"/>
</dbReference>
<dbReference type="Proteomes" id="UP000019678">
    <property type="component" value="Unassembled WGS sequence"/>
</dbReference>
<dbReference type="CDD" id="cd12152">
    <property type="entry name" value="F1-ATPase_delta"/>
    <property type="match status" value="1"/>
</dbReference>
<dbReference type="HAMAP" id="MF_00530">
    <property type="entry name" value="ATP_synth_epsil_bac"/>
    <property type="match status" value="1"/>
</dbReference>
<dbReference type="InterPro" id="IPR020546">
    <property type="entry name" value="ATP_synth_F1_dsu/esu_N"/>
</dbReference>
<evidence type="ECO:0000256" key="9">
    <source>
        <dbReference type="HAMAP-Rule" id="MF_00530"/>
    </source>
</evidence>
<dbReference type="Gene3D" id="2.60.15.10">
    <property type="entry name" value="F0F1 ATP synthase delta/epsilon subunit, N-terminal"/>
    <property type="match status" value="1"/>
</dbReference>
<keyword evidence="4 9" id="KW-0813">Transport</keyword>
<proteinExistence type="inferred from homology"/>
<dbReference type="GO" id="GO:0012505">
    <property type="term" value="C:endomembrane system"/>
    <property type="evidence" value="ECO:0007669"/>
    <property type="project" value="UniProtKB-SubCell"/>
</dbReference>
<accession>A0A017T8X5</accession>
<keyword evidence="9" id="KW-1003">Cell membrane</keyword>
<dbReference type="OrthoDB" id="9799969at2"/>
<comment type="caution">
    <text evidence="13">The sequence shown here is derived from an EMBL/GenBank/DDBJ whole genome shotgun (WGS) entry which is preliminary data.</text>
</comment>
<dbReference type="Pfam" id="PF02823">
    <property type="entry name" value="ATP-synt_DE_N"/>
    <property type="match status" value="1"/>
</dbReference>
<reference evidence="13 14" key="1">
    <citation type="submission" date="2013-05" db="EMBL/GenBank/DDBJ databases">
        <title>Genome assembly of Chondromyces apiculatus DSM 436.</title>
        <authorList>
            <person name="Sharma G."/>
            <person name="Khatri I."/>
            <person name="Kaur C."/>
            <person name="Mayilraj S."/>
            <person name="Subramanian S."/>
        </authorList>
    </citation>
    <scope>NUCLEOTIDE SEQUENCE [LARGE SCALE GENOMIC DNA]</scope>
    <source>
        <strain evidence="13 14">DSM 436</strain>
    </source>
</reference>
<evidence type="ECO:0000256" key="8">
    <source>
        <dbReference type="ARBA" id="ARBA00023310"/>
    </source>
</evidence>
<keyword evidence="8 9" id="KW-0066">ATP synthesis</keyword>
<evidence type="ECO:0000256" key="11">
    <source>
        <dbReference type="SAM" id="MobiDB-lite"/>
    </source>
</evidence>
<feature type="domain" description="ATP synthase F1 complex delta/epsilon subunit N-terminal" evidence="12">
    <location>
        <begin position="7"/>
        <end position="82"/>
    </location>
</feature>
<dbReference type="InterPro" id="IPR001469">
    <property type="entry name" value="ATP_synth_F1_dsu/esu"/>
</dbReference>
<comment type="subunit">
    <text evidence="9 10">F-type ATPases have 2 components, CF(1) - the catalytic core - and CF(0) - the membrane proton channel. CF(1) has five subunits: alpha(3), beta(3), gamma(1), delta(1), epsilon(1). CF(0) has three main subunits: a, b and c.</text>
</comment>
<comment type="similarity">
    <text evidence="3 9 10">Belongs to the ATPase epsilon chain family.</text>
</comment>
<evidence type="ECO:0000313" key="13">
    <source>
        <dbReference type="EMBL" id="EYF05270.1"/>
    </source>
</evidence>
<dbReference type="GO" id="GO:0045259">
    <property type="term" value="C:proton-transporting ATP synthase complex"/>
    <property type="evidence" value="ECO:0007669"/>
    <property type="project" value="UniProtKB-KW"/>
</dbReference>
<dbReference type="AlphaFoldDB" id="A0A017T8X5"/>
<organism evidence="13 14">
    <name type="scientific">Chondromyces apiculatus DSM 436</name>
    <dbReference type="NCBI Taxonomy" id="1192034"/>
    <lineage>
        <taxon>Bacteria</taxon>
        <taxon>Pseudomonadati</taxon>
        <taxon>Myxococcota</taxon>
        <taxon>Polyangia</taxon>
        <taxon>Polyangiales</taxon>
        <taxon>Polyangiaceae</taxon>
        <taxon>Chondromyces</taxon>
    </lineage>
</organism>
<keyword evidence="5 9" id="KW-0406">Ion transport</keyword>
<dbReference type="GO" id="GO:0005524">
    <property type="term" value="F:ATP binding"/>
    <property type="evidence" value="ECO:0007669"/>
    <property type="project" value="UniProtKB-UniRule"/>
</dbReference>
<dbReference type="SUPFAM" id="SSF51344">
    <property type="entry name" value="Epsilon subunit of F1F0-ATP synthase N-terminal domain"/>
    <property type="match status" value="1"/>
</dbReference>
<evidence type="ECO:0000256" key="1">
    <source>
        <dbReference type="ARBA" id="ARBA00003543"/>
    </source>
</evidence>
<dbReference type="eggNOG" id="COG0355">
    <property type="taxonomic scope" value="Bacteria"/>
</dbReference>
<comment type="function">
    <text evidence="1 9">Produces ATP from ADP in the presence of a proton gradient across the membrane.</text>
</comment>